<reference evidence="1" key="1">
    <citation type="submission" date="2020-05" db="UniProtKB">
        <authorList>
            <consortium name="EnsemblMetazoa"/>
        </authorList>
    </citation>
    <scope>IDENTIFICATION</scope>
    <source>
        <strain evidence="1">FUMOZ</strain>
    </source>
</reference>
<proteinExistence type="predicted"/>
<dbReference type="AlphaFoldDB" id="A0A182S138"/>
<dbReference type="EnsemblMetazoa" id="AFUN014201-RA">
    <property type="protein sequence ID" value="AFUN014201-PA"/>
    <property type="gene ID" value="AFUN014201"/>
</dbReference>
<organism evidence="1">
    <name type="scientific">Anopheles funestus</name>
    <name type="common">African malaria mosquito</name>
    <dbReference type="NCBI Taxonomy" id="62324"/>
    <lineage>
        <taxon>Eukaryota</taxon>
        <taxon>Metazoa</taxon>
        <taxon>Ecdysozoa</taxon>
        <taxon>Arthropoda</taxon>
        <taxon>Hexapoda</taxon>
        <taxon>Insecta</taxon>
        <taxon>Pterygota</taxon>
        <taxon>Neoptera</taxon>
        <taxon>Endopterygota</taxon>
        <taxon>Diptera</taxon>
        <taxon>Nematocera</taxon>
        <taxon>Culicoidea</taxon>
        <taxon>Culicidae</taxon>
        <taxon>Anophelinae</taxon>
        <taxon>Anopheles</taxon>
    </lineage>
</organism>
<dbReference type="VEuPathDB" id="VectorBase:AFUN014201"/>
<protein>
    <submittedName>
        <fullName evidence="1">Uncharacterized protein</fullName>
    </submittedName>
</protein>
<sequence length="30" mass="3669">MCADTKRRPTNFPKRCMVQNWWLSVPDYKP</sequence>
<accession>A0A182S138</accession>
<name>A0A182S138_ANOFN</name>
<evidence type="ECO:0000313" key="1">
    <source>
        <dbReference type="EnsemblMetazoa" id="AFUN014201-PA"/>
    </source>
</evidence>